<feature type="region of interest" description="Disordered" evidence="1">
    <location>
        <begin position="148"/>
        <end position="190"/>
    </location>
</feature>
<comment type="caution">
    <text evidence="2">The sequence shown here is derived from an EMBL/GenBank/DDBJ whole genome shotgun (WGS) entry which is preliminary data.</text>
</comment>
<sequence>MAPRRQAALAAQANMAAVAAHEADDVMPVKILKAPKTKQLKPIKIEKSSIVKTSGKTPGSKNPPDDPKPSGSPGIPLVCLVCTNTPRFSDLSHLLTHLSSKGHLQTHNDVRIRATQDLAAAEKVATYDKWYKDYGIERMLAERLKAKDEKARGVSRPGQGTSQTLKRKKARSTLVKREADDSMFTPPPTGRLLGQQQAITYYGDNDDLASASTPTDDAIEWGPDDLESARLKGTVWPGMGIFDAATPDQKKQRNQRKDASVLRKMELSSQAITTLEIVANLDLEFERSRDVYDPPSVEGSPVVKKSRRHQRRSGAAEDDGNASGVVVKEELADEAAHRASSALAMQFQNGLYKQEEISELDSESLSEKFDVTSDIASTADGDSDTLGYAGMVELDESHKEVGGPDQGPNERFFTVTGHVPDVFQGGSGAGTKVSTAVKDEPRFDVRNRMPLRSMNANSNLSMASPTPAAKQLSRRTFSGKENNNGVQEHKMTSADFYGVNNTHLNQAGMSTAINMDPNIYNGYAMPDMYHLNQVWGNPMLRAAHHGFNPINANHNHQQMMFSQQMPMMNTFGTGHHDHAQGSGVYQNGHGA</sequence>
<name>A0A010RCM7_9PEZI</name>
<proteinExistence type="predicted"/>
<evidence type="ECO:0000313" key="3">
    <source>
        <dbReference type="Proteomes" id="UP000020467"/>
    </source>
</evidence>
<dbReference type="eggNOG" id="ENOG502SPEQ">
    <property type="taxonomic scope" value="Eukaryota"/>
</dbReference>
<evidence type="ECO:0000256" key="1">
    <source>
        <dbReference type="SAM" id="MobiDB-lite"/>
    </source>
</evidence>
<dbReference type="EMBL" id="JARH01000898">
    <property type="protein sequence ID" value="EXF75504.1"/>
    <property type="molecule type" value="Genomic_DNA"/>
</dbReference>
<dbReference type="Proteomes" id="UP000020467">
    <property type="component" value="Unassembled WGS sequence"/>
</dbReference>
<gene>
    <name evidence="2" type="ORF">CFIO01_04964</name>
</gene>
<protein>
    <submittedName>
        <fullName evidence="2">Uncharacterized protein</fullName>
    </submittedName>
</protein>
<organism evidence="2 3">
    <name type="scientific">Colletotrichum fioriniae PJ7</name>
    <dbReference type="NCBI Taxonomy" id="1445577"/>
    <lineage>
        <taxon>Eukaryota</taxon>
        <taxon>Fungi</taxon>
        <taxon>Dikarya</taxon>
        <taxon>Ascomycota</taxon>
        <taxon>Pezizomycotina</taxon>
        <taxon>Sordariomycetes</taxon>
        <taxon>Hypocreomycetidae</taxon>
        <taxon>Glomerellales</taxon>
        <taxon>Glomerellaceae</taxon>
        <taxon>Colletotrichum</taxon>
        <taxon>Colletotrichum acutatum species complex</taxon>
    </lineage>
</organism>
<reference evidence="2 3" key="1">
    <citation type="submission" date="2014-02" db="EMBL/GenBank/DDBJ databases">
        <title>The genome sequence of Colletotrichum fioriniae PJ7.</title>
        <authorList>
            <person name="Baroncelli R."/>
            <person name="Thon M.R."/>
        </authorList>
    </citation>
    <scope>NUCLEOTIDE SEQUENCE [LARGE SCALE GENOMIC DNA]</scope>
    <source>
        <strain evidence="2 3">PJ7</strain>
    </source>
</reference>
<accession>A0A010RCM7</accession>
<feature type="region of interest" description="Disordered" evidence="1">
    <location>
        <begin position="43"/>
        <end position="72"/>
    </location>
</feature>
<feature type="region of interest" description="Disordered" evidence="1">
    <location>
        <begin position="291"/>
        <end position="324"/>
    </location>
</feature>
<dbReference type="OrthoDB" id="5428259at2759"/>
<keyword evidence="3" id="KW-1185">Reference proteome</keyword>
<dbReference type="STRING" id="1445577.A0A010RCM7"/>
<evidence type="ECO:0000313" key="2">
    <source>
        <dbReference type="EMBL" id="EXF75504.1"/>
    </source>
</evidence>
<dbReference type="KEGG" id="cfj:CFIO01_04964"/>
<dbReference type="HOGENOM" id="CLU_032999_0_0_1"/>
<dbReference type="AlphaFoldDB" id="A0A010RCM7"/>
<feature type="region of interest" description="Disordered" evidence="1">
    <location>
        <begin position="572"/>
        <end position="591"/>
    </location>
</feature>